<organism evidence="2 3">
    <name type="scientific">Madurella fahalii</name>
    <dbReference type="NCBI Taxonomy" id="1157608"/>
    <lineage>
        <taxon>Eukaryota</taxon>
        <taxon>Fungi</taxon>
        <taxon>Dikarya</taxon>
        <taxon>Ascomycota</taxon>
        <taxon>Pezizomycotina</taxon>
        <taxon>Sordariomycetes</taxon>
        <taxon>Sordariomycetidae</taxon>
        <taxon>Sordariales</taxon>
        <taxon>Sordariales incertae sedis</taxon>
        <taxon>Madurella</taxon>
    </lineage>
</organism>
<evidence type="ECO:0000256" key="1">
    <source>
        <dbReference type="SAM" id="MobiDB-lite"/>
    </source>
</evidence>
<feature type="region of interest" description="Disordered" evidence="1">
    <location>
        <begin position="1"/>
        <end position="37"/>
    </location>
</feature>
<feature type="region of interest" description="Disordered" evidence="1">
    <location>
        <begin position="632"/>
        <end position="697"/>
    </location>
</feature>
<feature type="region of interest" description="Disordered" evidence="1">
    <location>
        <begin position="336"/>
        <end position="385"/>
    </location>
</feature>
<feature type="compositionally biased region" description="Polar residues" evidence="1">
    <location>
        <begin position="280"/>
        <end position="292"/>
    </location>
</feature>
<feature type="region of interest" description="Disordered" evidence="1">
    <location>
        <begin position="149"/>
        <end position="223"/>
    </location>
</feature>
<feature type="compositionally biased region" description="Basic and acidic residues" evidence="1">
    <location>
        <begin position="346"/>
        <end position="362"/>
    </location>
</feature>
<dbReference type="RefSeq" id="XP_070913042.1">
    <property type="nucleotide sequence ID" value="XM_071056941.1"/>
</dbReference>
<feature type="region of interest" description="Disordered" evidence="1">
    <location>
        <begin position="529"/>
        <end position="563"/>
    </location>
</feature>
<feature type="region of interest" description="Disordered" evidence="1">
    <location>
        <begin position="56"/>
        <end position="84"/>
    </location>
</feature>
<feature type="compositionally biased region" description="Low complexity" evidence="1">
    <location>
        <begin position="190"/>
        <end position="207"/>
    </location>
</feature>
<reference evidence="2 3" key="1">
    <citation type="submission" date="2024-09" db="EMBL/GenBank/DDBJ databases">
        <title>Itraconazole resistance in Madurella fahalii resulting from another homologue of gene encoding cytochrome P450 14-alpha sterol demethylase (CYP51).</title>
        <authorList>
            <person name="Yoshioka I."/>
            <person name="Fahal A.H."/>
            <person name="Kaneko S."/>
            <person name="Yaguchi T."/>
        </authorList>
    </citation>
    <scope>NUCLEOTIDE SEQUENCE [LARGE SCALE GENOMIC DNA]</scope>
    <source>
        <strain evidence="2 3">IFM 68171</strain>
    </source>
</reference>
<feature type="compositionally biased region" description="Polar residues" evidence="1">
    <location>
        <begin position="529"/>
        <end position="557"/>
    </location>
</feature>
<gene>
    <name evidence="2" type="ORF">MFIFM68171_01519</name>
</gene>
<feature type="compositionally biased region" description="Low complexity" evidence="1">
    <location>
        <begin position="149"/>
        <end position="160"/>
    </location>
</feature>
<feature type="compositionally biased region" description="Basic and acidic residues" evidence="1">
    <location>
        <begin position="683"/>
        <end position="692"/>
    </location>
</feature>
<accession>A0ABQ0G0X3</accession>
<evidence type="ECO:0000313" key="2">
    <source>
        <dbReference type="EMBL" id="GAB1311309.1"/>
    </source>
</evidence>
<proteinExistence type="predicted"/>
<keyword evidence="3" id="KW-1185">Reference proteome</keyword>
<feature type="compositionally biased region" description="Acidic residues" evidence="1">
    <location>
        <begin position="656"/>
        <end position="667"/>
    </location>
</feature>
<name>A0ABQ0G0X3_9PEZI</name>
<feature type="region of interest" description="Disordered" evidence="1">
    <location>
        <begin position="97"/>
        <end position="121"/>
    </location>
</feature>
<feature type="compositionally biased region" description="Low complexity" evidence="1">
    <location>
        <begin position="632"/>
        <end position="645"/>
    </location>
</feature>
<feature type="compositionally biased region" description="Basic and acidic residues" evidence="1">
    <location>
        <begin position="212"/>
        <end position="221"/>
    </location>
</feature>
<evidence type="ECO:0000313" key="3">
    <source>
        <dbReference type="Proteomes" id="UP001628179"/>
    </source>
</evidence>
<comment type="caution">
    <text evidence="2">The sequence shown here is derived from an EMBL/GenBank/DDBJ whole genome shotgun (WGS) entry which is preliminary data.</text>
</comment>
<dbReference type="GeneID" id="98172264"/>
<dbReference type="Proteomes" id="UP001628179">
    <property type="component" value="Unassembled WGS sequence"/>
</dbReference>
<sequence>MGNQTPLGAAPAAPEEVRPISRWASPAAPNEAMGPLVDAHNAHDMPYDQWMPGLIPASDARAGTPSGHPLLEEPLTPQTSMSFDPSVSSLQLPFFISDSGESHSDPSSHLPRRRTACQNPNPSIAPHANCLPLFYTFYLSPSASRTSVASSSWSSDLSSSDSRETQSTMPWPALDSPADPFVTPGTADGSATSACAPADATANSNATQQRPHTADSGRNERSTSPLIFTRWARRHHHHGHSHHDGQEPRMLKGPGRGLAERKSNSKSSPKRSGRSRSNSIQKRQPQAGTVPQMTREEFEALPLAIQRKYFSTLERLRFAQESGLVDGISQHYDDISNFKRRKPRQDHRVSDHLIGRSRRGSELEPPFSASDSSSSDAGLSDATEAEGFSRETQVVLARRLRASVILDAADEAVYKLSQQASWRDEPAALDALDALDALTPPLSPRRNSMDSLQGLRKQFGQTGDGHVPQSFYDSFRWLDEEEDLDLRLFLDDYHANLREGVASTAKQQRPSFRRHLSISKLPFGRTSVSLSRPVTKDATTPASPAHSPTNSVSNSVTHTRRKSRALSLITSKHASQPPITAFDPAAAHYQDPEARLKLRVYLASPQKFDEAVEFGFPSADVLSPAAQLGGESSALARRQSRQQQADPSLNMGTFLADDDDDDDDNDDDKLSLNSDQPSLADPDSPKTPEPFEGKVGGLRHTRLASADPIFAKEFGTKGLEIGAYAQAPASSREMTLRMTLTRPDLRAHEDEIYGWQQRSVYQQHSRRPTALASMATEASGAYLAHGLHKESLEKFPVMDHWNATTADKGVMKRLWNRVRRG</sequence>
<protein>
    <submittedName>
        <fullName evidence="2">Mucin</fullName>
    </submittedName>
</protein>
<feature type="region of interest" description="Disordered" evidence="1">
    <location>
        <begin position="235"/>
        <end position="293"/>
    </location>
</feature>
<dbReference type="EMBL" id="BAAFSV010000001">
    <property type="protein sequence ID" value="GAB1311309.1"/>
    <property type="molecule type" value="Genomic_DNA"/>
</dbReference>
<feature type="compositionally biased region" description="Low complexity" evidence="1">
    <location>
        <begin position="368"/>
        <end position="382"/>
    </location>
</feature>